<name>C5KQA5_PERM5</name>
<sequence>MSCRSGIWSQTSTAFRRMLAAFIAVVLGDPVANVVRHCGVSKKTVTSFAGLDGTSFVKHPSKLFFLFA</sequence>
<organism evidence="3">
    <name type="scientific">Perkinsus marinus (strain ATCC 50983 / TXsc)</name>
    <dbReference type="NCBI Taxonomy" id="423536"/>
    <lineage>
        <taxon>Eukaryota</taxon>
        <taxon>Sar</taxon>
        <taxon>Alveolata</taxon>
        <taxon>Perkinsozoa</taxon>
        <taxon>Perkinsea</taxon>
        <taxon>Perkinsida</taxon>
        <taxon>Perkinsidae</taxon>
        <taxon>Perkinsus</taxon>
    </lineage>
</organism>
<feature type="signal peptide" evidence="1">
    <location>
        <begin position="1"/>
        <end position="28"/>
    </location>
</feature>
<keyword evidence="1" id="KW-0732">Signal</keyword>
<dbReference type="GeneID" id="9041343"/>
<dbReference type="RefSeq" id="XP_002781532.1">
    <property type="nucleotide sequence ID" value="XM_002781486.1"/>
</dbReference>
<dbReference type="InParanoid" id="C5KQA5"/>
<evidence type="ECO:0000313" key="2">
    <source>
        <dbReference type="EMBL" id="EER13327.1"/>
    </source>
</evidence>
<dbReference type="AlphaFoldDB" id="C5KQA5"/>
<keyword evidence="3" id="KW-1185">Reference proteome</keyword>
<dbReference type="Proteomes" id="UP000007800">
    <property type="component" value="Unassembled WGS sequence"/>
</dbReference>
<proteinExistence type="predicted"/>
<dbReference type="EMBL" id="GG675296">
    <property type="protein sequence ID" value="EER13327.1"/>
    <property type="molecule type" value="Genomic_DNA"/>
</dbReference>
<gene>
    <name evidence="2" type="ORF">Pmar_PMAR007130</name>
</gene>
<evidence type="ECO:0000313" key="3">
    <source>
        <dbReference type="Proteomes" id="UP000007800"/>
    </source>
</evidence>
<feature type="chain" id="PRO_5002952791" evidence="1">
    <location>
        <begin position="29"/>
        <end position="68"/>
    </location>
</feature>
<accession>C5KQA5</accession>
<protein>
    <submittedName>
        <fullName evidence="2">Uncharacterized protein</fullName>
    </submittedName>
</protein>
<evidence type="ECO:0000256" key="1">
    <source>
        <dbReference type="SAM" id="SignalP"/>
    </source>
</evidence>
<reference evidence="2 3" key="1">
    <citation type="submission" date="2008-07" db="EMBL/GenBank/DDBJ databases">
        <authorList>
            <person name="El-Sayed N."/>
            <person name="Caler E."/>
            <person name="Inman J."/>
            <person name="Amedeo P."/>
            <person name="Hass B."/>
            <person name="Wortman J."/>
        </authorList>
    </citation>
    <scope>NUCLEOTIDE SEQUENCE [LARGE SCALE GENOMIC DNA]</scope>
    <source>
        <strain evidence="3">ATCC 50983 / TXsc</strain>
    </source>
</reference>